<protein>
    <submittedName>
        <fullName evidence="1">Uncharacterized protein</fullName>
    </submittedName>
</protein>
<evidence type="ECO:0000313" key="1">
    <source>
        <dbReference type="EMBL" id="STR02890.1"/>
    </source>
</evidence>
<evidence type="ECO:0000313" key="2">
    <source>
        <dbReference type="Proteomes" id="UP000254293"/>
    </source>
</evidence>
<gene>
    <name evidence="1" type="ORF">NCTC13336_01777</name>
</gene>
<dbReference type="AlphaFoldDB" id="A0A377R1Y1"/>
<dbReference type="EMBL" id="UGJJ01000002">
    <property type="protein sequence ID" value="STR02890.1"/>
    <property type="molecule type" value="Genomic_DNA"/>
</dbReference>
<keyword evidence="2" id="KW-1185">Reference proteome</keyword>
<dbReference type="Proteomes" id="UP000254293">
    <property type="component" value="Unassembled WGS sequence"/>
</dbReference>
<reference evidence="1 2" key="1">
    <citation type="submission" date="2018-06" db="EMBL/GenBank/DDBJ databases">
        <authorList>
            <consortium name="Pathogen Informatics"/>
            <person name="Doyle S."/>
        </authorList>
    </citation>
    <scope>NUCLEOTIDE SEQUENCE [LARGE SCALE GENOMIC DNA]</scope>
    <source>
        <strain evidence="1 2">NCTC13336</strain>
    </source>
</reference>
<name>A0A377R1Y1_9NEIS</name>
<proteinExistence type="predicted"/>
<accession>A0A377R1Y1</accession>
<organism evidence="1 2">
    <name type="scientific">Kingella potus</name>
    <dbReference type="NCBI Taxonomy" id="265175"/>
    <lineage>
        <taxon>Bacteria</taxon>
        <taxon>Pseudomonadati</taxon>
        <taxon>Pseudomonadota</taxon>
        <taxon>Betaproteobacteria</taxon>
        <taxon>Neisseriales</taxon>
        <taxon>Neisseriaceae</taxon>
        <taxon>Kingella</taxon>
    </lineage>
</organism>
<sequence>MTECRKIPSGAWPKGFFRRHFFVLPIGATQYDMTFSGQIAQIFVAAASVFLWTRQVGCPILYTYSKPLATCFDKKERQSYQRPSVCCFHDNIADIVAKRPSETALSDGLLAICSAESCVGCVAQRRTHSPPPALQTSIRSRVRRLWARYPTFFRSLNCRAKYLTQIPTFSISPAFPVL</sequence>